<dbReference type="PANTHER" id="PTHR47448">
    <property type="entry name" value="DUAL SPECIFICITY MITOGEN-ACTIVATED PROTEIN KINASE KINASE DSOR1-LIKE PROTEIN"/>
    <property type="match status" value="1"/>
</dbReference>
<evidence type="ECO:0000313" key="8">
    <source>
        <dbReference type="EMBL" id="OMJ25399.1"/>
    </source>
</evidence>
<comment type="caution">
    <text evidence="8">The sequence shown here is derived from an EMBL/GenBank/DDBJ whole genome shotgun (WGS) entry which is preliminary data.</text>
</comment>
<dbReference type="STRING" id="133412.A0A1R1YET8"/>
<evidence type="ECO:0000313" key="9">
    <source>
        <dbReference type="Proteomes" id="UP000187283"/>
    </source>
</evidence>
<keyword evidence="9" id="KW-1185">Reference proteome</keyword>
<name>A0A1R1YET8_9FUNG</name>
<dbReference type="EMBL" id="LSSN01000177">
    <property type="protein sequence ID" value="OMJ25399.1"/>
    <property type="molecule type" value="Genomic_DNA"/>
</dbReference>
<dbReference type="GO" id="GO:0004674">
    <property type="term" value="F:protein serine/threonine kinase activity"/>
    <property type="evidence" value="ECO:0007669"/>
    <property type="project" value="UniProtKB-KW"/>
</dbReference>
<evidence type="ECO:0000256" key="1">
    <source>
        <dbReference type="ARBA" id="ARBA00022527"/>
    </source>
</evidence>
<dbReference type="FunFam" id="3.30.200.20:FF:000040">
    <property type="entry name" value="Dual specificity mitogen-activated protein kinase kinase"/>
    <property type="match status" value="1"/>
</dbReference>
<keyword evidence="3" id="KW-0547">Nucleotide-binding</keyword>
<feature type="region of interest" description="Disordered" evidence="6">
    <location>
        <begin position="138"/>
        <end position="165"/>
    </location>
</feature>
<dbReference type="Gene3D" id="3.30.200.20">
    <property type="entry name" value="Phosphorylase Kinase, domain 1"/>
    <property type="match status" value="1"/>
</dbReference>
<feature type="region of interest" description="Disordered" evidence="6">
    <location>
        <begin position="1"/>
        <end position="57"/>
    </location>
</feature>
<dbReference type="Proteomes" id="UP000187283">
    <property type="component" value="Unassembled WGS sequence"/>
</dbReference>
<organism evidence="8 9">
    <name type="scientific">Smittium culicis</name>
    <dbReference type="NCBI Taxonomy" id="133412"/>
    <lineage>
        <taxon>Eukaryota</taxon>
        <taxon>Fungi</taxon>
        <taxon>Fungi incertae sedis</taxon>
        <taxon>Zoopagomycota</taxon>
        <taxon>Kickxellomycotina</taxon>
        <taxon>Harpellomycetes</taxon>
        <taxon>Harpellales</taxon>
        <taxon>Legeriomycetaceae</taxon>
        <taxon>Smittium</taxon>
    </lineage>
</organism>
<evidence type="ECO:0000256" key="5">
    <source>
        <dbReference type="ARBA" id="ARBA00022840"/>
    </source>
</evidence>
<dbReference type="PANTHER" id="PTHR47448:SF5">
    <property type="entry name" value="MITOGEN-ACTIVATED PROTEIN KINASE KINAE MKK2"/>
    <property type="match status" value="1"/>
</dbReference>
<dbReference type="InterPro" id="IPR050915">
    <property type="entry name" value="MAP_kinase_kinase"/>
</dbReference>
<dbReference type="Pfam" id="PF00069">
    <property type="entry name" value="Pkinase"/>
    <property type="match status" value="1"/>
</dbReference>
<dbReference type="OrthoDB" id="10252354at2759"/>
<dbReference type="SUPFAM" id="SSF56112">
    <property type="entry name" value="Protein kinase-like (PK-like)"/>
    <property type="match status" value="1"/>
</dbReference>
<dbReference type="GO" id="GO:0007165">
    <property type="term" value="P:signal transduction"/>
    <property type="evidence" value="ECO:0007669"/>
    <property type="project" value="UniProtKB-ARBA"/>
</dbReference>
<keyword evidence="5" id="KW-0067">ATP-binding</keyword>
<accession>A0A1R1YET8</accession>
<evidence type="ECO:0000259" key="7">
    <source>
        <dbReference type="PROSITE" id="PS50011"/>
    </source>
</evidence>
<proteinExistence type="predicted"/>
<dbReference type="Gene3D" id="1.10.510.10">
    <property type="entry name" value="Transferase(Phosphotransferase) domain 1"/>
    <property type="match status" value="1"/>
</dbReference>
<dbReference type="PROSITE" id="PS50011">
    <property type="entry name" value="PROTEIN_KINASE_DOM"/>
    <property type="match status" value="1"/>
</dbReference>
<keyword evidence="4 8" id="KW-0418">Kinase</keyword>
<feature type="compositionally biased region" description="Low complexity" evidence="6">
    <location>
        <begin position="141"/>
        <end position="156"/>
    </location>
</feature>
<keyword evidence="2" id="KW-0808">Transferase</keyword>
<keyword evidence="1" id="KW-0723">Serine/threonine-protein kinase</keyword>
<dbReference type="GO" id="GO:0004712">
    <property type="term" value="F:protein serine/threonine/tyrosine kinase activity"/>
    <property type="evidence" value="ECO:0007669"/>
    <property type="project" value="UniProtKB-ARBA"/>
</dbReference>
<feature type="domain" description="Protein kinase" evidence="7">
    <location>
        <begin position="199"/>
        <end position="454"/>
    </location>
</feature>
<dbReference type="AlphaFoldDB" id="A0A1R1YET8"/>
<gene>
    <name evidence="8" type="ORF">AYI70_g918</name>
</gene>
<evidence type="ECO:0000256" key="3">
    <source>
        <dbReference type="ARBA" id="ARBA00022741"/>
    </source>
</evidence>
<reference evidence="8 9" key="1">
    <citation type="submission" date="2017-01" db="EMBL/GenBank/DDBJ databases">
        <authorList>
            <person name="Mah S.A."/>
            <person name="Swanson W.J."/>
            <person name="Moy G.W."/>
            <person name="Vacquier V.D."/>
        </authorList>
    </citation>
    <scope>NUCLEOTIDE SEQUENCE [LARGE SCALE GENOMIC DNA]</scope>
    <source>
        <strain evidence="8 9">GSMNP</strain>
    </source>
</reference>
<evidence type="ECO:0000256" key="4">
    <source>
        <dbReference type="ARBA" id="ARBA00022777"/>
    </source>
</evidence>
<sequence>MLPLSAPNQKIKKKGAPILPRVLIPKPGHSDFSPEYSSTAASRKQSRDRLEPCSIGNFGDDPENIDSIFENLSINHSISSTSISGYSKKKPTALVLPNGINTNSSSQSNSSSINFPSLNSFDNSSSYSVQLNTISEESNHRSNIYSHSSSSSLNNNKQKNTAVNSKAKARRNLVAGGESSCNDEDLSPTEEYTLNSDNIKIIDKLGEGSVGTVYKIMHIPTGKLMARKLVAVYPEESYHRQLVRELSFLKQCDSPSIVKFYGAYYSDTDDGQSICICMEYCDGGSLDNIYKKVGSVNGRIGEGVLGKVAEAVLDGLVYLHTNNIIHRVTGKGQIKLCDFGVSGELVDSIAQTFVGTSYYMAPERIQGAGYAIQSDIWSLGLTLLEVALNRFPFPSEGPAQLTVIELLDYIVRVPIPSLNSTQFSPEIISFVDSCLIKSPKKRPVPTTLQNHPFIIRSEMTKLDLESWIKQVWAS</sequence>
<evidence type="ECO:0000256" key="2">
    <source>
        <dbReference type="ARBA" id="ARBA00022679"/>
    </source>
</evidence>
<protein>
    <submittedName>
        <fullName evidence="8">Dual specificity mitogen-activated protein kinase kinase 1</fullName>
    </submittedName>
</protein>
<dbReference type="InterPro" id="IPR011009">
    <property type="entry name" value="Kinase-like_dom_sf"/>
</dbReference>
<dbReference type="GO" id="GO:0005524">
    <property type="term" value="F:ATP binding"/>
    <property type="evidence" value="ECO:0007669"/>
    <property type="project" value="UniProtKB-KW"/>
</dbReference>
<dbReference type="InterPro" id="IPR000719">
    <property type="entry name" value="Prot_kinase_dom"/>
</dbReference>
<evidence type="ECO:0000256" key="6">
    <source>
        <dbReference type="SAM" id="MobiDB-lite"/>
    </source>
</evidence>